<accession>A0A4Y2QRG2</accession>
<organism evidence="1 2">
    <name type="scientific">Araneus ventricosus</name>
    <name type="common">Orbweaver spider</name>
    <name type="synonym">Epeira ventricosa</name>
    <dbReference type="NCBI Taxonomy" id="182803"/>
    <lineage>
        <taxon>Eukaryota</taxon>
        <taxon>Metazoa</taxon>
        <taxon>Ecdysozoa</taxon>
        <taxon>Arthropoda</taxon>
        <taxon>Chelicerata</taxon>
        <taxon>Arachnida</taxon>
        <taxon>Araneae</taxon>
        <taxon>Araneomorphae</taxon>
        <taxon>Entelegynae</taxon>
        <taxon>Araneoidea</taxon>
        <taxon>Araneidae</taxon>
        <taxon>Araneus</taxon>
    </lineage>
</organism>
<dbReference type="AlphaFoldDB" id="A0A4Y2QRG2"/>
<dbReference type="Proteomes" id="UP000499080">
    <property type="component" value="Unassembled WGS sequence"/>
</dbReference>
<reference evidence="1 2" key="1">
    <citation type="journal article" date="2019" name="Sci. Rep.">
        <title>Orb-weaving spider Araneus ventricosus genome elucidates the spidroin gene catalogue.</title>
        <authorList>
            <person name="Kono N."/>
            <person name="Nakamura H."/>
            <person name="Ohtoshi R."/>
            <person name="Moran D.A.P."/>
            <person name="Shinohara A."/>
            <person name="Yoshida Y."/>
            <person name="Fujiwara M."/>
            <person name="Mori M."/>
            <person name="Tomita M."/>
            <person name="Arakawa K."/>
        </authorList>
    </citation>
    <scope>NUCLEOTIDE SEQUENCE [LARGE SCALE GENOMIC DNA]</scope>
</reference>
<gene>
    <name evidence="1" type="ORF">AVEN_152604_1</name>
</gene>
<evidence type="ECO:0000313" key="1">
    <source>
        <dbReference type="EMBL" id="GBN65769.1"/>
    </source>
</evidence>
<dbReference type="EMBL" id="BGPR01014561">
    <property type="protein sequence ID" value="GBN65769.1"/>
    <property type="molecule type" value="Genomic_DNA"/>
</dbReference>
<protein>
    <submittedName>
        <fullName evidence="1">Uncharacterized protein</fullName>
    </submittedName>
</protein>
<sequence length="74" mass="8323">MRLHRPTDSQPFDGFGQKFDTVYIPDDKTVYQFALLSGGLASTPLERNGNCFSLLRRLLRKDSTPLTNSPPIPN</sequence>
<keyword evidence="2" id="KW-1185">Reference proteome</keyword>
<name>A0A4Y2QRG2_ARAVE</name>
<comment type="caution">
    <text evidence="1">The sequence shown here is derived from an EMBL/GenBank/DDBJ whole genome shotgun (WGS) entry which is preliminary data.</text>
</comment>
<proteinExistence type="predicted"/>
<evidence type="ECO:0000313" key="2">
    <source>
        <dbReference type="Proteomes" id="UP000499080"/>
    </source>
</evidence>